<evidence type="ECO:0000256" key="5">
    <source>
        <dbReference type="ARBA" id="ARBA00022606"/>
    </source>
</evidence>
<protein>
    <recommendedName>
        <fullName evidence="13">Ionotropic receptor 75a</fullName>
    </recommendedName>
</protein>
<dbReference type="OrthoDB" id="6117597at2759"/>
<evidence type="ECO:0000256" key="8">
    <source>
        <dbReference type="ARBA" id="ARBA00022989"/>
    </source>
</evidence>
<dbReference type="GO" id="GO:0015276">
    <property type="term" value="F:ligand-gated monoatomic ion channel activity"/>
    <property type="evidence" value="ECO:0007669"/>
    <property type="project" value="InterPro"/>
</dbReference>
<dbReference type="InterPro" id="IPR052192">
    <property type="entry name" value="Insect_Ionotropic_Sensory_Rcpt"/>
</dbReference>
<keyword evidence="4" id="KW-1003">Cell membrane</keyword>
<evidence type="ECO:0000256" key="7">
    <source>
        <dbReference type="ARBA" id="ARBA00022725"/>
    </source>
</evidence>
<dbReference type="Pfam" id="PF24576">
    <property type="entry name" value="IR75A_N"/>
    <property type="match status" value="2"/>
</dbReference>
<feature type="transmembrane region" description="Helical" evidence="14">
    <location>
        <begin position="398"/>
        <end position="423"/>
    </location>
</feature>
<dbReference type="SUPFAM" id="SSF53850">
    <property type="entry name" value="Periplasmic binding protein-like II"/>
    <property type="match status" value="2"/>
</dbReference>
<keyword evidence="12" id="KW-0966">Cell projection</keyword>
<dbReference type="InterPro" id="IPR001320">
    <property type="entry name" value="Iontro_rcpt_C"/>
</dbReference>
<evidence type="ECO:0000256" key="9">
    <source>
        <dbReference type="ARBA" id="ARBA00023136"/>
    </source>
</evidence>
<evidence type="ECO:0000256" key="12">
    <source>
        <dbReference type="ARBA" id="ARBA00023273"/>
    </source>
</evidence>
<keyword evidence="6 14" id="KW-0812">Transmembrane</keyword>
<keyword evidence="17" id="KW-1185">Reference proteome</keyword>
<feature type="domain" description="Ionotropic glutamate receptor C-terminal" evidence="15">
    <location>
        <begin position="948"/>
        <end position="1214"/>
    </location>
</feature>
<keyword evidence="11" id="KW-0325">Glycoprotein</keyword>
<dbReference type="AlphaFoldDB" id="A0A6J2T0H2"/>
<evidence type="ECO:0000313" key="18">
    <source>
        <dbReference type="RefSeq" id="XP_030081654.1"/>
    </source>
</evidence>
<sequence>MANLALYNFIVYNLLQINLRNVLIFHCWQLPALLPLGQLFSHNLIFSQYINLNQSNERLANFTKVYLDSDLTKLGVFLDMSCEQSDFITNQSSRAQLYTQNLHWLLYDKSGNMERFVELFAKANLSVNADVTYVKEEKIVDYDSLFTLYDAYNSGSQLGGQLNITIDQSIYCTQTKCELKQYLSELYKRTRVQQRMDLSGITFRQVALVTVMPLSLGEEKLLNFLNSEDNVHLDWTSRVGYRNNLHLQEVLRFNISYIWRDLWSVNDSQGGAIGEISNANAELSTSPFVLSSQRLRYILATMEISQFRSICIFRTPHNAGIKAGVFLEPFKFSVWLVFVALLILAGVLLWLTFRLEHRWMQHCMRYIPSLLTSCLISFGAACIQGSHLIPNSTGGRLAFIALMMTSFLMYNYYTSIVVSTLLGSPVRSNIKTMQQLADSSLDVGFETIPFTRTYLNSSPRSDIRDLVKRKVDGHDPSKIWLSVNDGVLRARDEPGFVFVSEASNLYTFIEKYYLPHEICELNEIMFRPESNVYAVVPKNSTYKELLKQIQVRMLETGITQKHKLFYTKTKLHCFANNYVIKVGMEYAAPLFIGLLLSYLAAIITLMLELGWAYLGRRQTQSLLIEEYLYYFLHIAKLNNILFLHCWTTDSLFHFAQLASKEMLYTQYINLNYTHPLAEQLQDKLVNHNLVKLGIYLDINCHQSVDVLSMANVKRLFVERYHWLIYDQYFTLSKVHEQFDVAQLYIGTELTYVEPSPKLDSFILYDLYNKGKHIGAKLNITIDRQINCNDQHCYLSHYLSDLHKRNRLQQRRYLTGLTLRVNAVINALPLNTPHSKLNAFLMSSDDLNNDAFARLGYQTHLVLRDMLDCNYSFIFRDRWSDSELTGGLLADMRNESVDVTANAFLITSGRLKYFKVMTWLSSFRSMCMFLNPKSSAVELRISEFLQPFSWTVWLMFGSLLVIAGFLLWMTFRLERRLNHMDMKPSLLTSCLLSFGAACIQGAWVLPRSTGGRMVFYAVMLTCFLLYNYYTSVVVSTLLGDPPKSNIRTIQQLADSNLEVSVEPTIYTKVYIETSTYPDVRSLYLNKILNSKRDTRSIWLSSEEGVRMVRNIPGFVYITEASSSYTFVRKHFLPHEICELNEILLRDETNAYTMVVKNSSYFELLKLNQLRMLETGIHFKYFRYWVRNKLHCYHSNRNVVVGMDSAGPLFLLLTCGYVVCLFVLALEILWHRRQQHAARH</sequence>
<evidence type="ECO:0000259" key="16">
    <source>
        <dbReference type="Pfam" id="PF24576"/>
    </source>
</evidence>
<dbReference type="FunFam" id="1.10.287.70:FF:000180">
    <property type="entry name" value="Ionotropic receptor 75a"/>
    <property type="match status" value="2"/>
</dbReference>
<dbReference type="OMA" id="RSPDRIW"/>
<feature type="transmembrane region" description="Helical" evidence="14">
    <location>
        <begin position="365"/>
        <end position="386"/>
    </location>
</feature>
<feature type="transmembrane region" description="Helical" evidence="14">
    <location>
        <begin position="332"/>
        <end position="353"/>
    </location>
</feature>
<dbReference type="GeneID" id="111597335"/>
<feature type="transmembrane region" description="Helical" evidence="14">
    <location>
        <begin position="985"/>
        <end position="1005"/>
    </location>
</feature>
<dbReference type="Gene3D" id="1.10.287.70">
    <property type="match status" value="2"/>
</dbReference>
<dbReference type="KEGG" id="dhe:111597335"/>
<evidence type="ECO:0000256" key="11">
    <source>
        <dbReference type="ARBA" id="ARBA00023180"/>
    </source>
</evidence>
<evidence type="ECO:0000256" key="10">
    <source>
        <dbReference type="ARBA" id="ARBA00023170"/>
    </source>
</evidence>
<dbReference type="GO" id="GO:0044297">
    <property type="term" value="C:cell body"/>
    <property type="evidence" value="ECO:0007669"/>
    <property type="project" value="UniProtKB-ARBA"/>
</dbReference>
<feature type="domain" description="Ionotropic receptor 75a N-terminal" evidence="16">
    <location>
        <begin position="16"/>
        <end position="205"/>
    </location>
</feature>
<feature type="transmembrane region" description="Helical" evidence="14">
    <location>
        <begin position="949"/>
        <end position="970"/>
    </location>
</feature>
<comment type="subcellular location">
    <subcellularLocation>
        <location evidence="2">Cell membrane</location>
        <topology evidence="2">Multi-pass membrane protein</topology>
    </subcellularLocation>
    <subcellularLocation>
        <location evidence="1">Cell projection</location>
        <location evidence="1">Dendrite</location>
    </subcellularLocation>
</comment>
<evidence type="ECO:0000256" key="4">
    <source>
        <dbReference type="ARBA" id="ARBA00022475"/>
    </source>
</evidence>
<dbReference type="RefSeq" id="XP_030081654.1">
    <property type="nucleotide sequence ID" value="XM_030225794.1"/>
</dbReference>
<accession>A0A6J2T0H2</accession>
<feature type="transmembrane region" description="Helical" evidence="14">
    <location>
        <begin position="1207"/>
        <end position="1228"/>
    </location>
</feature>
<evidence type="ECO:0000256" key="1">
    <source>
        <dbReference type="ARBA" id="ARBA00004279"/>
    </source>
</evidence>
<feature type="transmembrane region" description="Helical" evidence="14">
    <location>
        <begin position="586"/>
        <end position="607"/>
    </location>
</feature>
<proteinExistence type="inferred from homology"/>
<evidence type="ECO:0000259" key="15">
    <source>
        <dbReference type="Pfam" id="PF00060"/>
    </source>
</evidence>
<comment type="similarity">
    <text evidence="3">Belongs to the glutamate-gated ion channel (TC 1.A.10.1) family.</text>
</comment>
<dbReference type="PANTHER" id="PTHR42643:SF32">
    <property type="entry name" value="IONOTROPIC RECEPTOR 31A, ISOFORM C-RELATED"/>
    <property type="match status" value="1"/>
</dbReference>
<dbReference type="GO" id="GO:0005886">
    <property type="term" value="C:plasma membrane"/>
    <property type="evidence" value="ECO:0007669"/>
    <property type="project" value="UniProtKB-SubCell"/>
</dbReference>
<keyword evidence="7" id="KW-0552">Olfaction</keyword>
<evidence type="ECO:0000256" key="14">
    <source>
        <dbReference type="SAM" id="Phobius"/>
    </source>
</evidence>
<dbReference type="GO" id="GO:0030425">
    <property type="term" value="C:dendrite"/>
    <property type="evidence" value="ECO:0007669"/>
    <property type="project" value="UniProtKB-SubCell"/>
</dbReference>
<evidence type="ECO:0000256" key="6">
    <source>
        <dbReference type="ARBA" id="ARBA00022692"/>
    </source>
</evidence>
<organism evidence="17 18">
    <name type="scientific">Drosophila hydei</name>
    <name type="common">Fruit fly</name>
    <dbReference type="NCBI Taxonomy" id="7224"/>
    <lineage>
        <taxon>Eukaryota</taxon>
        <taxon>Metazoa</taxon>
        <taxon>Ecdysozoa</taxon>
        <taxon>Arthropoda</taxon>
        <taxon>Hexapoda</taxon>
        <taxon>Insecta</taxon>
        <taxon>Pterygota</taxon>
        <taxon>Neoptera</taxon>
        <taxon>Endopterygota</taxon>
        <taxon>Diptera</taxon>
        <taxon>Brachycera</taxon>
        <taxon>Muscomorpha</taxon>
        <taxon>Ephydroidea</taxon>
        <taxon>Drosophilidae</taxon>
        <taxon>Drosophila</taxon>
    </lineage>
</organism>
<evidence type="ECO:0000256" key="13">
    <source>
        <dbReference type="ARBA" id="ARBA00072222"/>
    </source>
</evidence>
<name>A0A6J2T0H2_DROHY</name>
<evidence type="ECO:0000256" key="2">
    <source>
        <dbReference type="ARBA" id="ARBA00004651"/>
    </source>
</evidence>
<dbReference type="InterPro" id="IPR057074">
    <property type="entry name" value="IR75A_N"/>
</dbReference>
<keyword evidence="10" id="KW-0675">Receptor</keyword>
<feature type="transmembrane region" description="Helical" evidence="14">
    <location>
        <begin position="1012"/>
        <end position="1028"/>
    </location>
</feature>
<dbReference type="GO" id="GO:0004984">
    <property type="term" value="F:olfactory receptor activity"/>
    <property type="evidence" value="ECO:0007669"/>
    <property type="project" value="UniProtKB-ARBA"/>
</dbReference>
<feature type="domain" description="Ionotropic receptor 75a N-terminal" evidence="16">
    <location>
        <begin position="631"/>
        <end position="820"/>
    </location>
</feature>
<dbReference type="PANTHER" id="PTHR42643">
    <property type="entry name" value="IONOTROPIC RECEPTOR 20A-RELATED"/>
    <property type="match status" value="1"/>
</dbReference>
<gene>
    <name evidence="18" type="primary">LOC111597335</name>
</gene>
<feature type="domain" description="Ionotropic glutamate receptor C-terminal" evidence="15">
    <location>
        <begin position="332"/>
        <end position="518"/>
    </location>
</feature>
<evidence type="ECO:0000313" key="17">
    <source>
        <dbReference type="Proteomes" id="UP000504633"/>
    </source>
</evidence>
<keyword evidence="9 14" id="KW-0472">Membrane</keyword>
<reference evidence="18" key="1">
    <citation type="submission" date="2025-08" db="UniProtKB">
        <authorList>
            <consortium name="RefSeq"/>
        </authorList>
    </citation>
    <scope>IDENTIFICATION</scope>
    <source>
        <strain evidence="18">15085-1641.00</strain>
        <tissue evidence="18">Whole body</tissue>
    </source>
</reference>
<evidence type="ECO:0000256" key="3">
    <source>
        <dbReference type="ARBA" id="ARBA00008685"/>
    </source>
</evidence>
<dbReference type="Proteomes" id="UP000504633">
    <property type="component" value="Unplaced"/>
</dbReference>
<dbReference type="Pfam" id="PF00060">
    <property type="entry name" value="Lig_chan"/>
    <property type="match status" value="2"/>
</dbReference>
<keyword evidence="8 14" id="KW-1133">Transmembrane helix</keyword>
<keyword evidence="5" id="KW-0716">Sensory transduction</keyword>